<feature type="region of interest" description="Disordered" evidence="1">
    <location>
        <begin position="1"/>
        <end position="25"/>
    </location>
</feature>
<evidence type="ECO:0000313" key="3">
    <source>
        <dbReference type="Proteomes" id="UP001348098"/>
    </source>
</evidence>
<reference evidence="2 3" key="1">
    <citation type="submission" date="2023-12" db="EMBL/GenBank/DDBJ databases">
        <title>novel species in genus Nocarida.</title>
        <authorList>
            <person name="Li Z."/>
        </authorList>
    </citation>
    <scope>NUCLEOTIDE SEQUENCE [LARGE SCALE GENOMIC DNA]</scope>
    <source>
        <strain evidence="2 3">CDC186</strain>
    </source>
</reference>
<dbReference type="RefSeq" id="WP_195081722.1">
    <property type="nucleotide sequence ID" value="NZ_JAYESH010000007.1"/>
</dbReference>
<organism evidence="2 3">
    <name type="scientific">Nocardia implantans</name>
    <dbReference type="NCBI Taxonomy" id="3108168"/>
    <lineage>
        <taxon>Bacteria</taxon>
        <taxon>Bacillati</taxon>
        <taxon>Actinomycetota</taxon>
        <taxon>Actinomycetes</taxon>
        <taxon>Mycobacteriales</taxon>
        <taxon>Nocardiaceae</taxon>
        <taxon>Nocardia</taxon>
    </lineage>
</organism>
<proteinExistence type="predicted"/>
<gene>
    <name evidence="2" type="ORF">U3653_21300</name>
</gene>
<accession>A0ABU6AZJ9</accession>
<comment type="caution">
    <text evidence="2">The sequence shown here is derived from an EMBL/GenBank/DDBJ whole genome shotgun (WGS) entry which is preliminary data.</text>
</comment>
<sequence>MVETQALANPRKAPPGSLAGSILRQRHPELPSLTWDEILASSGWHD</sequence>
<dbReference type="EMBL" id="JAYKYQ010000009">
    <property type="protein sequence ID" value="MEB3512574.1"/>
    <property type="molecule type" value="Genomic_DNA"/>
</dbReference>
<dbReference type="Proteomes" id="UP001348098">
    <property type="component" value="Unassembled WGS sequence"/>
</dbReference>
<protein>
    <submittedName>
        <fullName evidence="2">Uncharacterized protein</fullName>
    </submittedName>
</protein>
<evidence type="ECO:0000256" key="1">
    <source>
        <dbReference type="SAM" id="MobiDB-lite"/>
    </source>
</evidence>
<keyword evidence="3" id="KW-1185">Reference proteome</keyword>
<evidence type="ECO:0000313" key="2">
    <source>
        <dbReference type="EMBL" id="MEB3512574.1"/>
    </source>
</evidence>
<name>A0ABU6AZJ9_9NOCA</name>